<proteinExistence type="predicted"/>
<name>A0ABQ9XN24_9EUKA</name>
<feature type="transmembrane region" description="Helical" evidence="1">
    <location>
        <begin position="327"/>
        <end position="348"/>
    </location>
</feature>
<comment type="caution">
    <text evidence="2">The sequence shown here is derived from an EMBL/GenBank/DDBJ whole genome shotgun (WGS) entry which is preliminary data.</text>
</comment>
<evidence type="ECO:0008006" key="4">
    <source>
        <dbReference type="Google" id="ProtNLM"/>
    </source>
</evidence>
<keyword evidence="1" id="KW-0472">Membrane</keyword>
<keyword evidence="3" id="KW-1185">Reference proteome</keyword>
<evidence type="ECO:0000313" key="2">
    <source>
        <dbReference type="EMBL" id="KAK2952194.1"/>
    </source>
</evidence>
<keyword evidence="1" id="KW-0812">Transmembrane</keyword>
<sequence length="522" mass="58241">MCSFENCPTELTTSNDNDPHLVTFDSVKFVDDIAHSSLAFIAIQGQSLKIINSSIKFFKRTTRQTHCRAIFFNTPLGTVDISSTSIRNCSAFDGSGGAGLLSLNALSVSIGKNVVTKFLSGWHGHDSFVFYGRTERILIDSFCSERATAFYTPQTGYTASGVYVGLSSPFTFTQINSTYSKCKTDARGGGITFENVQPSSVISFELTYFIENGGRDAKDNPLPGGSITLAPLIDPTNVSLSFSLCRFQSRKKKNKGDDVYAAEGWEGVLVAQSFNCCSCTGSETSIYIEGLTESKNTNFMPNDTLEGCTVIPKNHPFFEDQWKIFHIVFWPVASVCFIPILVLLFIAFCLECVVESTCFTECCVPCSSRFFCFPCYIKKRKHYKTQFNDSKKESHECEADEEMGRELLEGNWIKTSTGLGYIRAAEYRYVSVIREAIALDERKNALSSNKAVHAEHDSKTELDNIQPHADDQTPTEVCRNEVDISFKSSSFQDTRDNLALLRFLQEGVYLQKRALDLLKILE</sequence>
<dbReference type="EMBL" id="JARBJD010000107">
    <property type="protein sequence ID" value="KAK2952194.1"/>
    <property type="molecule type" value="Genomic_DNA"/>
</dbReference>
<keyword evidence="1" id="KW-1133">Transmembrane helix</keyword>
<evidence type="ECO:0000256" key="1">
    <source>
        <dbReference type="SAM" id="Phobius"/>
    </source>
</evidence>
<evidence type="ECO:0000313" key="3">
    <source>
        <dbReference type="Proteomes" id="UP001281761"/>
    </source>
</evidence>
<dbReference type="Proteomes" id="UP001281761">
    <property type="component" value="Unassembled WGS sequence"/>
</dbReference>
<gene>
    <name evidence="2" type="ORF">BLNAU_12897</name>
</gene>
<protein>
    <recommendedName>
        <fullName evidence="4">Right handed beta helix domain-containing protein</fullName>
    </recommendedName>
</protein>
<organism evidence="2 3">
    <name type="scientific">Blattamonas nauphoetae</name>
    <dbReference type="NCBI Taxonomy" id="2049346"/>
    <lineage>
        <taxon>Eukaryota</taxon>
        <taxon>Metamonada</taxon>
        <taxon>Preaxostyla</taxon>
        <taxon>Oxymonadida</taxon>
        <taxon>Blattamonas</taxon>
    </lineage>
</organism>
<accession>A0ABQ9XN24</accession>
<reference evidence="2 3" key="1">
    <citation type="journal article" date="2022" name="bioRxiv">
        <title>Genomics of Preaxostyla Flagellates Illuminates Evolutionary Transitions and the Path Towards Mitochondrial Loss.</title>
        <authorList>
            <person name="Novak L.V.F."/>
            <person name="Treitli S.C."/>
            <person name="Pyrih J."/>
            <person name="Halakuc P."/>
            <person name="Pipaliya S.V."/>
            <person name="Vacek V."/>
            <person name="Brzon O."/>
            <person name="Soukal P."/>
            <person name="Eme L."/>
            <person name="Dacks J.B."/>
            <person name="Karnkowska A."/>
            <person name="Elias M."/>
            <person name="Hampl V."/>
        </authorList>
    </citation>
    <scope>NUCLEOTIDE SEQUENCE [LARGE SCALE GENOMIC DNA]</scope>
    <source>
        <strain evidence="2">NAU3</strain>
        <tissue evidence="2">Gut</tissue>
    </source>
</reference>